<accession>A0A5C3LU10</accession>
<dbReference type="STRING" id="68775.A0A5C3LU10"/>
<proteinExistence type="predicted"/>
<dbReference type="Proteomes" id="UP000308652">
    <property type="component" value="Unassembled WGS sequence"/>
</dbReference>
<dbReference type="OrthoDB" id="3042916at2759"/>
<feature type="region of interest" description="Disordered" evidence="1">
    <location>
        <begin position="1"/>
        <end position="27"/>
    </location>
</feature>
<evidence type="ECO:0000313" key="3">
    <source>
        <dbReference type="EMBL" id="TFK36594.1"/>
    </source>
</evidence>
<evidence type="ECO:0000259" key="2">
    <source>
        <dbReference type="Pfam" id="PF13391"/>
    </source>
</evidence>
<sequence length="287" mass="31983">MHEVLSSQTSELDTPTDQEVESYAGTGVGNRSFKDDLLKRDGYKCHITSFQDSKQPALNTNIPNVQLQATHILPRGVCKVDEAQGLLGSVGRMFKVLSLVNLTSFTLQTVRTATTTFNLLVNFTGLPATTLEELCGHIDDPSNIMMLQSDAHDAFEDFTWYLKKTEKDNVYTMKSITRKGLIRLPKDNLVTFIDHSSEFSSLDLTQKSTHPVPLPNSLYIAIHATVAQVLDISGAGNFFDELLDQCRDGEGNIPLVLSWSAFEKVMSEEAMRESIFEASHSTRVRVY</sequence>
<keyword evidence="4" id="KW-1185">Reference proteome</keyword>
<dbReference type="EMBL" id="ML213613">
    <property type="protein sequence ID" value="TFK36594.1"/>
    <property type="molecule type" value="Genomic_DNA"/>
</dbReference>
<gene>
    <name evidence="3" type="ORF">BDQ12DRAFT_245809</name>
</gene>
<dbReference type="AlphaFoldDB" id="A0A5C3LU10"/>
<evidence type="ECO:0000256" key="1">
    <source>
        <dbReference type="SAM" id="MobiDB-lite"/>
    </source>
</evidence>
<protein>
    <recommendedName>
        <fullName evidence="2">HNH nuclease domain-containing protein</fullName>
    </recommendedName>
</protein>
<organism evidence="3 4">
    <name type="scientific">Crucibulum laeve</name>
    <dbReference type="NCBI Taxonomy" id="68775"/>
    <lineage>
        <taxon>Eukaryota</taxon>
        <taxon>Fungi</taxon>
        <taxon>Dikarya</taxon>
        <taxon>Basidiomycota</taxon>
        <taxon>Agaricomycotina</taxon>
        <taxon>Agaricomycetes</taxon>
        <taxon>Agaricomycetidae</taxon>
        <taxon>Agaricales</taxon>
        <taxon>Agaricineae</taxon>
        <taxon>Nidulariaceae</taxon>
        <taxon>Crucibulum</taxon>
    </lineage>
</organism>
<dbReference type="Pfam" id="PF13391">
    <property type="entry name" value="HNH_2"/>
    <property type="match status" value="1"/>
</dbReference>
<feature type="domain" description="HNH nuclease" evidence="2">
    <location>
        <begin position="45"/>
        <end position="162"/>
    </location>
</feature>
<reference evidence="3 4" key="1">
    <citation type="journal article" date="2019" name="Nat. Ecol. Evol.">
        <title>Megaphylogeny resolves global patterns of mushroom evolution.</title>
        <authorList>
            <person name="Varga T."/>
            <person name="Krizsan K."/>
            <person name="Foldi C."/>
            <person name="Dima B."/>
            <person name="Sanchez-Garcia M."/>
            <person name="Sanchez-Ramirez S."/>
            <person name="Szollosi G.J."/>
            <person name="Szarkandi J.G."/>
            <person name="Papp V."/>
            <person name="Albert L."/>
            <person name="Andreopoulos W."/>
            <person name="Angelini C."/>
            <person name="Antonin V."/>
            <person name="Barry K.W."/>
            <person name="Bougher N.L."/>
            <person name="Buchanan P."/>
            <person name="Buyck B."/>
            <person name="Bense V."/>
            <person name="Catcheside P."/>
            <person name="Chovatia M."/>
            <person name="Cooper J."/>
            <person name="Damon W."/>
            <person name="Desjardin D."/>
            <person name="Finy P."/>
            <person name="Geml J."/>
            <person name="Haridas S."/>
            <person name="Hughes K."/>
            <person name="Justo A."/>
            <person name="Karasinski D."/>
            <person name="Kautmanova I."/>
            <person name="Kiss B."/>
            <person name="Kocsube S."/>
            <person name="Kotiranta H."/>
            <person name="LaButti K.M."/>
            <person name="Lechner B.E."/>
            <person name="Liimatainen K."/>
            <person name="Lipzen A."/>
            <person name="Lukacs Z."/>
            <person name="Mihaltcheva S."/>
            <person name="Morgado L.N."/>
            <person name="Niskanen T."/>
            <person name="Noordeloos M.E."/>
            <person name="Ohm R.A."/>
            <person name="Ortiz-Santana B."/>
            <person name="Ovrebo C."/>
            <person name="Racz N."/>
            <person name="Riley R."/>
            <person name="Savchenko A."/>
            <person name="Shiryaev A."/>
            <person name="Soop K."/>
            <person name="Spirin V."/>
            <person name="Szebenyi C."/>
            <person name="Tomsovsky M."/>
            <person name="Tulloss R.E."/>
            <person name="Uehling J."/>
            <person name="Grigoriev I.V."/>
            <person name="Vagvolgyi C."/>
            <person name="Papp T."/>
            <person name="Martin F.M."/>
            <person name="Miettinen O."/>
            <person name="Hibbett D.S."/>
            <person name="Nagy L.G."/>
        </authorList>
    </citation>
    <scope>NUCLEOTIDE SEQUENCE [LARGE SCALE GENOMIC DNA]</scope>
    <source>
        <strain evidence="3 4">CBS 166.37</strain>
    </source>
</reference>
<name>A0A5C3LU10_9AGAR</name>
<feature type="compositionally biased region" description="Polar residues" evidence="1">
    <location>
        <begin position="1"/>
        <end position="13"/>
    </location>
</feature>
<dbReference type="InterPro" id="IPR003615">
    <property type="entry name" value="HNH_nuc"/>
</dbReference>
<evidence type="ECO:0000313" key="4">
    <source>
        <dbReference type="Proteomes" id="UP000308652"/>
    </source>
</evidence>